<comment type="caution">
    <text evidence="1">The sequence shown here is derived from an EMBL/GenBank/DDBJ whole genome shotgun (WGS) entry which is preliminary data.</text>
</comment>
<gene>
    <name evidence="1" type="ORF">NC653_017229</name>
</gene>
<reference evidence="1" key="1">
    <citation type="journal article" date="2023" name="Mol. Ecol. Resour.">
        <title>Chromosome-level genome assembly of a triploid poplar Populus alba 'Berolinensis'.</title>
        <authorList>
            <person name="Chen S."/>
            <person name="Yu Y."/>
            <person name="Wang X."/>
            <person name="Wang S."/>
            <person name="Zhang T."/>
            <person name="Zhou Y."/>
            <person name="He R."/>
            <person name="Meng N."/>
            <person name="Wang Y."/>
            <person name="Liu W."/>
            <person name="Liu Z."/>
            <person name="Liu J."/>
            <person name="Guo Q."/>
            <person name="Huang H."/>
            <person name="Sederoff R.R."/>
            <person name="Wang G."/>
            <person name="Qu G."/>
            <person name="Chen S."/>
        </authorList>
    </citation>
    <scope>NUCLEOTIDE SEQUENCE</scope>
    <source>
        <strain evidence="1">SC-2020</strain>
    </source>
</reference>
<keyword evidence="2" id="KW-1185">Reference proteome</keyword>
<accession>A0AAD6W0Q4</accession>
<organism evidence="1 2">
    <name type="scientific">Populus alba x Populus x berolinensis</name>
    <dbReference type="NCBI Taxonomy" id="444605"/>
    <lineage>
        <taxon>Eukaryota</taxon>
        <taxon>Viridiplantae</taxon>
        <taxon>Streptophyta</taxon>
        <taxon>Embryophyta</taxon>
        <taxon>Tracheophyta</taxon>
        <taxon>Spermatophyta</taxon>
        <taxon>Magnoliopsida</taxon>
        <taxon>eudicotyledons</taxon>
        <taxon>Gunneridae</taxon>
        <taxon>Pentapetalae</taxon>
        <taxon>rosids</taxon>
        <taxon>fabids</taxon>
        <taxon>Malpighiales</taxon>
        <taxon>Salicaceae</taxon>
        <taxon>Saliceae</taxon>
        <taxon>Populus</taxon>
    </lineage>
</organism>
<dbReference type="EMBL" id="JAQIZT010000006">
    <property type="protein sequence ID" value="KAJ6994339.1"/>
    <property type="molecule type" value="Genomic_DNA"/>
</dbReference>
<name>A0AAD6W0Q4_9ROSI</name>
<sequence length="62" mass="6350">MEASLMASTNGEEGLATPKPARVFLHGFSKATGSSLRIKMTGKKGIASGTQISGKENPASDV</sequence>
<proteinExistence type="predicted"/>
<protein>
    <submittedName>
        <fullName evidence="1">Uncharacterized protein</fullName>
    </submittedName>
</protein>
<evidence type="ECO:0000313" key="1">
    <source>
        <dbReference type="EMBL" id="KAJ6994339.1"/>
    </source>
</evidence>
<dbReference type="AlphaFoldDB" id="A0AAD6W0Q4"/>
<evidence type="ECO:0000313" key="2">
    <source>
        <dbReference type="Proteomes" id="UP001164929"/>
    </source>
</evidence>
<dbReference type="Proteomes" id="UP001164929">
    <property type="component" value="Chromosome 6"/>
</dbReference>